<keyword evidence="6" id="KW-1185">Reference proteome</keyword>
<dbReference type="Proteomes" id="UP001559025">
    <property type="component" value="Unassembled WGS sequence"/>
</dbReference>
<gene>
    <name evidence="5" type="ORF">V1479_02335</name>
</gene>
<dbReference type="Pfam" id="PF00356">
    <property type="entry name" value="LacI"/>
    <property type="match status" value="1"/>
</dbReference>
<evidence type="ECO:0000313" key="6">
    <source>
        <dbReference type="Proteomes" id="UP001559025"/>
    </source>
</evidence>
<dbReference type="InterPro" id="IPR028082">
    <property type="entry name" value="Peripla_BP_I"/>
</dbReference>
<proteinExistence type="predicted"/>
<comment type="caution">
    <text evidence="5">The sequence shown here is derived from an EMBL/GenBank/DDBJ whole genome shotgun (WGS) entry which is preliminary data.</text>
</comment>
<dbReference type="InterPro" id="IPR046335">
    <property type="entry name" value="LacI/GalR-like_sensor"/>
</dbReference>
<dbReference type="Gene3D" id="1.10.260.40">
    <property type="entry name" value="lambda repressor-like DNA-binding domains"/>
    <property type="match status" value="1"/>
</dbReference>
<evidence type="ECO:0000256" key="1">
    <source>
        <dbReference type="ARBA" id="ARBA00023015"/>
    </source>
</evidence>
<dbReference type="Gene3D" id="3.40.50.2300">
    <property type="match status" value="2"/>
</dbReference>
<protein>
    <submittedName>
        <fullName evidence="5">Substrate-binding domain-containing protein</fullName>
    </submittedName>
</protein>
<evidence type="ECO:0000256" key="2">
    <source>
        <dbReference type="ARBA" id="ARBA00023125"/>
    </source>
</evidence>
<dbReference type="SMART" id="SM00354">
    <property type="entry name" value="HTH_LACI"/>
    <property type="match status" value="1"/>
</dbReference>
<keyword evidence="2" id="KW-0238">DNA-binding</keyword>
<keyword evidence="1" id="KW-0805">Transcription regulation</keyword>
<accession>A0ABV3WNB2</accession>
<dbReference type="SUPFAM" id="SSF53822">
    <property type="entry name" value="Periplasmic binding protein-like I"/>
    <property type="match status" value="1"/>
</dbReference>
<reference evidence="5 6" key="1">
    <citation type="submission" date="2024-01" db="EMBL/GenBank/DDBJ databases">
        <title>New evidence supports the origin of RcGTA from prophage.</title>
        <authorList>
            <person name="Xu Y."/>
            <person name="Liu B."/>
            <person name="Chen F."/>
        </authorList>
    </citation>
    <scope>NUCLEOTIDE SEQUENCE [LARGE SCALE GENOMIC DNA]</scope>
    <source>
        <strain evidence="5 6">CBW1107-2</strain>
    </source>
</reference>
<organism evidence="5 6">
    <name type="scientific">Neoaquamicrobium sediminum</name>
    <dbReference type="NCBI Taxonomy" id="1849104"/>
    <lineage>
        <taxon>Bacteria</taxon>
        <taxon>Pseudomonadati</taxon>
        <taxon>Pseudomonadota</taxon>
        <taxon>Alphaproteobacteria</taxon>
        <taxon>Hyphomicrobiales</taxon>
        <taxon>Phyllobacteriaceae</taxon>
        <taxon>Neoaquamicrobium</taxon>
    </lineage>
</organism>
<evidence type="ECO:0000259" key="4">
    <source>
        <dbReference type="PROSITE" id="PS50932"/>
    </source>
</evidence>
<sequence length="340" mass="37442">MNLKQLSSMLDLSQTTVSRALNGYPEVAEETRRRVVDAAKRHGYRPNPSARRLATGKAGMIGYVMPTGASVEIDPHFVEFLSGLGDYARTHELDLALSPSTMEDEETTYRRIVANRQVDAVYISSPRPKDSRIRLLNELGIPFIVHGRSEGLDFDYPFLDIDNEAAFYEAARLLVQLGHRRIALINGNPDQTFAIHRERGARRAMVASGVELPPSRIRALPMTEENGYAAAREVLASQERPTAIMCSSMLMTLGIIRALRDAGLSVPGDVSLIAHDDVFPFLRPENFPVPLATTRSSIRSAGQRIAERLAARIGGLEEGARGEVWPVDLVVRGSVAQART</sequence>
<dbReference type="InterPro" id="IPR000843">
    <property type="entry name" value="HTH_LacI"/>
</dbReference>
<dbReference type="EMBL" id="JAZHFV010000001">
    <property type="protein sequence ID" value="MEX4006122.1"/>
    <property type="molecule type" value="Genomic_DNA"/>
</dbReference>
<dbReference type="PANTHER" id="PTHR30146">
    <property type="entry name" value="LACI-RELATED TRANSCRIPTIONAL REPRESSOR"/>
    <property type="match status" value="1"/>
</dbReference>
<dbReference type="RefSeq" id="WP_368801485.1">
    <property type="nucleotide sequence ID" value="NZ_JAZHFV010000001.1"/>
</dbReference>
<name>A0ABV3WNB2_9HYPH</name>
<dbReference type="PROSITE" id="PS50932">
    <property type="entry name" value="HTH_LACI_2"/>
    <property type="match status" value="1"/>
</dbReference>
<evidence type="ECO:0000313" key="5">
    <source>
        <dbReference type="EMBL" id="MEX4006122.1"/>
    </source>
</evidence>
<feature type="domain" description="HTH lacI-type" evidence="4">
    <location>
        <begin position="1"/>
        <end position="55"/>
    </location>
</feature>
<dbReference type="PANTHER" id="PTHR30146:SF153">
    <property type="entry name" value="LACTOSE OPERON REPRESSOR"/>
    <property type="match status" value="1"/>
</dbReference>
<dbReference type="InterPro" id="IPR010982">
    <property type="entry name" value="Lambda_DNA-bd_dom_sf"/>
</dbReference>
<dbReference type="SUPFAM" id="SSF47413">
    <property type="entry name" value="lambda repressor-like DNA-binding domains"/>
    <property type="match status" value="1"/>
</dbReference>
<dbReference type="CDD" id="cd20010">
    <property type="entry name" value="PBP1_AglR-like"/>
    <property type="match status" value="1"/>
</dbReference>
<evidence type="ECO:0000256" key="3">
    <source>
        <dbReference type="ARBA" id="ARBA00023163"/>
    </source>
</evidence>
<dbReference type="CDD" id="cd01392">
    <property type="entry name" value="HTH_LacI"/>
    <property type="match status" value="1"/>
</dbReference>
<keyword evidence="3" id="KW-0804">Transcription</keyword>
<dbReference type="Pfam" id="PF13377">
    <property type="entry name" value="Peripla_BP_3"/>
    <property type="match status" value="1"/>
</dbReference>